<evidence type="ECO:0000256" key="2">
    <source>
        <dbReference type="SAM" id="Phobius"/>
    </source>
</evidence>
<dbReference type="PANTHER" id="PTHR46484:SF7">
    <property type="entry name" value="MYELIN-ASSOCIATED GLYCOPROTEIN-LIKE-RELATED"/>
    <property type="match status" value="1"/>
</dbReference>
<proteinExistence type="predicted"/>
<evidence type="ECO:0000313" key="5">
    <source>
        <dbReference type="Ensembl" id="ENSAMXP00005033253.1"/>
    </source>
</evidence>
<dbReference type="Ensembl" id="ENSAMXT00005036332.1">
    <property type="protein sequence ID" value="ENSAMXP00005033253.1"/>
    <property type="gene ID" value="ENSAMXG00005016168.1"/>
</dbReference>
<dbReference type="PROSITE" id="PS50835">
    <property type="entry name" value="IG_LIKE"/>
    <property type="match status" value="1"/>
</dbReference>
<dbReference type="AlphaFoldDB" id="A0A8B9RCP0"/>
<keyword evidence="2" id="KW-1133">Transmembrane helix</keyword>
<organism evidence="5 6">
    <name type="scientific">Astyanax mexicanus</name>
    <name type="common">Blind cave fish</name>
    <name type="synonym">Astyanax fasciatus mexicanus</name>
    <dbReference type="NCBI Taxonomy" id="7994"/>
    <lineage>
        <taxon>Eukaryota</taxon>
        <taxon>Metazoa</taxon>
        <taxon>Chordata</taxon>
        <taxon>Craniata</taxon>
        <taxon>Vertebrata</taxon>
        <taxon>Euteleostomi</taxon>
        <taxon>Actinopterygii</taxon>
        <taxon>Neopterygii</taxon>
        <taxon>Teleostei</taxon>
        <taxon>Ostariophysi</taxon>
        <taxon>Characiformes</taxon>
        <taxon>Characoidei</taxon>
        <taxon>Acestrorhamphidae</taxon>
        <taxon>Acestrorhamphinae</taxon>
        <taxon>Astyanax</taxon>
    </lineage>
</organism>
<feature type="transmembrane region" description="Helical" evidence="2">
    <location>
        <begin position="243"/>
        <end position="266"/>
    </location>
</feature>
<dbReference type="InterPro" id="IPR013783">
    <property type="entry name" value="Ig-like_fold"/>
</dbReference>
<dbReference type="OrthoDB" id="10039395at2759"/>
<keyword evidence="1" id="KW-0393">Immunoglobulin domain</keyword>
<evidence type="ECO:0000313" key="6">
    <source>
        <dbReference type="Proteomes" id="UP000694621"/>
    </source>
</evidence>
<dbReference type="SUPFAM" id="SSF48726">
    <property type="entry name" value="Immunoglobulin"/>
    <property type="match status" value="2"/>
</dbReference>
<dbReference type="Proteomes" id="UP000694621">
    <property type="component" value="Unplaced"/>
</dbReference>
<dbReference type="InterPro" id="IPR007110">
    <property type="entry name" value="Ig-like_dom"/>
</dbReference>
<feature type="chain" id="PRO_5034320583" evidence="3">
    <location>
        <begin position="24"/>
        <end position="299"/>
    </location>
</feature>
<dbReference type="Gene3D" id="2.60.40.10">
    <property type="entry name" value="Immunoglobulins"/>
    <property type="match status" value="2"/>
</dbReference>
<feature type="domain" description="Ig-like" evidence="4">
    <location>
        <begin position="143"/>
        <end position="232"/>
    </location>
</feature>
<dbReference type="InterPro" id="IPR013151">
    <property type="entry name" value="Immunoglobulin_dom"/>
</dbReference>
<evidence type="ECO:0000256" key="3">
    <source>
        <dbReference type="SAM" id="SignalP"/>
    </source>
</evidence>
<accession>A0A8B9RCP0</accession>
<dbReference type="Pfam" id="PF00047">
    <property type="entry name" value="ig"/>
    <property type="match status" value="1"/>
</dbReference>
<name>A0A8B9RCP0_ASTMX</name>
<dbReference type="PANTHER" id="PTHR46484">
    <property type="entry name" value="SI:CH211-171H4.5-RELATED"/>
    <property type="match status" value="1"/>
</dbReference>
<feature type="signal peptide" evidence="3">
    <location>
        <begin position="1"/>
        <end position="23"/>
    </location>
</feature>
<dbReference type="InterPro" id="IPR036179">
    <property type="entry name" value="Ig-like_dom_sf"/>
</dbReference>
<sequence>MSSHGRVLFRWICLQVIFASVLSEDWEANVVTKIKALTTSCVVLPCTFKYPGAQLPDSRLRAIWHTKEKQDQIIYHEDRTRVIDNFKDRTTLLGRLSEKNCTLEIDKVRDHDNGPFCFRAEIPQKDQYSFLKNCVTVKPTDEPENLQLDKKEFLEEGEPVSFRCSVKHTCPSHPPTITWSYPNSNPTVNHRDISDGNWEAESLLTLIPKEKDTHTFLTCTIKFHGGTTRTITTPLYVKRKENYLHIIIPVAAALGTALLFGVMCFFMSKKYKSQIQELQSGNGFLGRMSRMSQRFRSVD</sequence>
<evidence type="ECO:0000256" key="1">
    <source>
        <dbReference type="ARBA" id="ARBA00023319"/>
    </source>
</evidence>
<protein>
    <submittedName>
        <fullName evidence="5">Si:ch73-380l3.2</fullName>
    </submittedName>
</protein>
<reference evidence="5" key="1">
    <citation type="submission" date="2025-08" db="UniProtKB">
        <authorList>
            <consortium name="Ensembl"/>
        </authorList>
    </citation>
    <scope>IDENTIFICATION</scope>
</reference>
<keyword evidence="3" id="KW-0732">Signal</keyword>
<keyword evidence="2" id="KW-0472">Membrane</keyword>
<keyword evidence="2" id="KW-0812">Transmembrane</keyword>
<evidence type="ECO:0000259" key="4">
    <source>
        <dbReference type="PROSITE" id="PS50835"/>
    </source>
</evidence>